<dbReference type="PATRIC" id="fig|937777.3.peg.3546"/>
<evidence type="ECO:0000313" key="2">
    <source>
        <dbReference type="Proteomes" id="UP000010467"/>
    </source>
</evidence>
<evidence type="ECO:0000313" key="1">
    <source>
        <dbReference type="EMBL" id="AFZ68966.1"/>
    </source>
</evidence>
<dbReference type="AlphaFoldDB" id="L0A522"/>
<dbReference type="KEGG" id="dpd:Deipe_3536"/>
<dbReference type="SUPFAM" id="SSF88713">
    <property type="entry name" value="Glycoside hydrolase/deacetylase"/>
    <property type="match status" value="1"/>
</dbReference>
<dbReference type="InterPro" id="IPR018763">
    <property type="entry name" value="DUF2334"/>
</dbReference>
<protein>
    <recommendedName>
        <fullName evidence="3">DUF2334 domain-containing protein</fullName>
    </recommendedName>
</protein>
<dbReference type="EMBL" id="CP003382">
    <property type="protein sequence ID" value="AFZ68966.1"/>
    <property type="molecule type" value="Genomic_DNA"/>
</dbReference>
<accession>L0A522</accession>
<proteinExistence type="predicted"/>
<reference evidence="2" key="1">
    <citation type="submission" date="2012-03" db="EMBL/GenBank/DDBJ databases">
        <title>Complete sequence of chromosome of Deinococcus peraridilitoris DSM 19664.</title>
        <authorList>
            <person name="Lucas S."/>
            <person name="Copeland A."/>
            <person name="Lapidus A."/>
            <person name="Glavina del Rio T."/>
            <person name="Dalin E."/>
            <person name="Tice H."/>
            <person name="Bruce D."/>
            <person name="Goodwin L."/>
            <person name="Pitluck S."/>
            <person name="Peters L."/>
            <person name="Mikhailova N."/>
            <person name="Lu M."/>
            <person name="Kyrpides N."/>
            <person name="Mavromatis K."/>
            <person name="Ivanova N."/>
            <person name="Brettin T."/>
            <person name="Detter J.C."/>
            <person name="Han C."/>
            <person name="Larimer F."/>
            <person name="Land M."/>
            <person name="Hauser L."/>
            <person name="Markowitz V."/>
            <person name="Cheng J.-F."/>
            <person name="Hugenholtz P."/>
            <person name="Woyke T."/>
            <person name="Wu D."/>
            <person name="Pukall R."/>
            <person name="Steenblock K."/>
            <person name="Brambilla E."/>
            <person name="Klenk H.-P."/>
            <person name="Eisen J.A."/>
        </authorList>
    </citation>
    <scope>NUCLEOTIDE SEQUENCE [LARGE SCALE GENOMIC DNA]</scope>
    <source>
        <strain evidence="2">DSM 19664 / LMG 22246 / CIP 109416 / KR-200</strain>
    </source>
</reference>
<dbReference type="STRING" id="937777.Deipe_3536"/>
<name>L0A522_DEIPD</name>
<sequence>MPLTFLLLAAFTAAILSLSFSNLKTLIMDIRAARSHDESQKVLADVQRQISTLGGEVLILVHTGPGIIPAYADQARSYAVKLQNLLGSFPNLHITVKPVSEYTGGQAFQTRRTFYLGNVYGGLLPKAFVDDVLQDAPVTWIGHNLWQLPSDALLPLGISAVQNLPLPTSFDRVEYRNHAFKRPGRLDISEVKLSDKASVRVHAWAHDHQGRRLPYVAQLKRLWYFADIPLEEPGETDRYLVLADLLGDMLGQKRSCVPRALVRMEDIQPNESAAVLRRAIGLLEREHIPFSATVIPEFRAPGRRVSWESRPELLAELRRMQRLGARIFQHGYTHQYEVQANPKGISGYDYEFWDARTDAPLSGLTASAARERLELGKTILQDLGIRPVGWVTPHYAAPAELYEVFAQAYPIAYERRTYRTGSVTFEQFFPYPVRDVLGTYILPENMDQVETPASLQHMLEVARANRALQCPWVSFFFHPYQLSPDYQGEHKVTERQFTAFMRQLSQLGFRFVDPFKSASDTSP</sequence>
<dbReference type="RefSeq" id="WP_015237262.1">
    <property type="nucleotide sequence ID" value="NC_019793.1"/>
</dbReference>
<dbReference type="CDD" id="cd10923">
    <property type="entry name" value="CE4_COG5298"/>
    <property type="match status" value="1"/>
</dbReference>
<dbReference type="eggNOG" id="COG5298">
    <property type="taxonomic scope" value="Bacteria"/>
</dbReference>
<dbReference type="GO" id="GO:0005975">
    <property type="term" value="P:carbohydrate metabolic process"/>
    <property type="evidence" value="ECO:0007669"/>
    <property type="project" value="InterPro"/>
</dbReference>
<dbReference type="InterPro" id="IPR011330">
    <property type="entry name" value="Glyco_hydro/deAcase_b/a-brl"/>
</dbReference>
<organism evidence="1 2">
    <name type="scientific">Deinococcus peraridilitoris (strain DSM 19664 / LMG 22246 / CIP 109416 / KR-200)</name>
    <dbReference type="NCBI Taxonomy" id="937777"/>
    <lineage>
        <taxon>Bacteria</taxon>
        <taxon>Thermotogati</taxon>
        <taxon>Deinococcota</taxon>
        <taxon>Deinococci</taxon>
        <taxon>Deinococcales</taxon>
        <taxon>Deinococcaceae</taxon>
        <taxon>Deinococcus</taxon>
    </lineage>
</organism>
<evidence type="ECO:0008006" key="3">
    <source>
        <dbReference type="Google" id="ProtNLM"/>
    </source>
</evidence>
<dbReference type="Gene3D" id="3.20.20.370">
    <property type="entry name" value="Glycoside hydrolase/deacetylase"/>
    <property type="match status" value="1"/>
</dbReference>
<dbReference type="Proteomes" id="UP000010467">
    <property type="component" value="Chromosome"/>
</dbReference>
<dbReference type="Pfam" id="PF10096">
    <property type="entry name" value="DUF2334"/>
    <property type="match status" value="1"/>
</dbReference>
<dbReference type="OrthoDB" id="61548at2"/>
<keyword evidence="2" id="KW-1185">Reference proteome</keyword>
<dbReference type="HOGENOM" id="CLU_026765_0_0_0"/>
<gene>
    <name evidence="1" type="ordered locus">Deipe_3536</name>
</gene>